<dbReference type="Proteomes" id="UP000594121">
    <property type="component" value="Chromosome"/>
</dbReference>
<evidence type="ECO:0000256" key="1">
    <source>
        <dbReference type="HAMAP-Rule" id="MF_01112"/>
    </source>
</evidence>
<keyword evidence="3" id="KW-1185">Reference proteome</keyword>
<dbReference type="AlphaFoldDB" id="A0A7L9FKZ8"/>
<sequence>MLVVARTPLFATESEEKVIRAVLNVLGFKREDCFIEGIRQYREVVCRTESHKPLEKLASLVRSQRILDAARSYVLKEATSNTFKFYLNKQAAYQGRVSFCTFEYGESPLGSITVYIDIGECDRELFLNWLVPETRDGHPVNEETHFRCIG</sequence>
<reference evidence="2 3" key="1">
    <citation type="submission" date="2020-10" db="EMBL/GenBank/DDBJ databases">
        <title>Thermofilum lucidum 3507LT sp. nov. a novel member of Thermofilaceae family isolated from Chile hot spring, and proposal of description order Thermofilales.</title>
        <authorList>
            <person name="Zayulina K.S."/>
            <person name="Elcheninov A.G."/>
            <person name="Toshchakov S.V."/>
            <person name="Kublanov I.V."/>
        </authorList>
    </citation>
    <scope>NUCLEOTIDE SEQUENCE [LARGE SCALE GENOMIC DNA]</scope>
    <source>
        <strain evidence="2 3">3507LT</strain>
    </source>
</reference>
<evidence type="ECO:0000313" key="3">
    <source>
        <dbReference type="Proteomes" id="UP000594121"/>
    </source>
</evidence>
<dbReference type="GeneID" id="59149027"/>
<dbReference type="PANTHER" id="PTHR39652">
    <property type="entry name" value="UPF0201 PROTEIN TK1335"/>
    <property type="match status" value="1"/>
</dbReference>
<dbReference type="RefSeq" id="WP_192819596.1">
    <property type="nucleotide sequence ID" value="NZ_CP062310.1"/>
</dbReference>
<evidence type="ECO:0000313" key="2">
    <source>
        <dbReference type="EMBL" id="QOJ79624.1"/>
    </source>
</evidence>
<dbReference type="HAMAP" id="MF_01112">
    <property type="entry name" value="UPF0201"/>
    <property type="match status" value="1"/>
</dbReference>
<protein>
    <recommendedName>
        <fullName evidence="1">UPF0201 protein IG193_03985</fullName>
    </recommendedName>
</protein>
<dbReference type="Gene3D" id="3.30.1440.10">
    <property type="match status" value="1"/>
</dbReference>
<gene>
    <name evidence="2" type="ORF">IG193_03985</name>
</gene>
<organism evidence="2 3">
    <name type="scientific">Infirmifilum lucidum</name>
    <dbReference type="NCBI Taxonomy" id="2776706"/>
    <lineage>
        <taxon>Archaea</taxon>
        <taxon>Thermoproteota</taxon>
        <taxon>Thermoprotei</taxon>
        <taxon>Thermofilales</taxon>
        <taxon>Thermofilaceae</taxon>
        <taxon>Infirmifilum</taxon>
    </lineage>
</organism>
<dbReference type="InterPro" id="IPR022803">
    <property type="entry name" value="Ribosomal_uL5_dom_sf"/>
</dbReference>
<comment type="similarity">
    <text evidence="1">Belongs to the UPF0201 family.</text>
</comment>
<name>A0A7L9FKZ8_9CREN</name>
<dbReference type="InterPro" id="IPR002739">
    <property type="entry name" value="PAB1135-like"/>
</dbReference>
<dbReference type="Pfam" id="PF01877">
    <property type="entry name" value="RNA_binding"/>
    <property type="match status" value="1"/>
</dbReference>
<dbReference type="InParanoid" id="A0A7L9FKZ8"/>
<dbReference type="KEGG" id="thel:IG193_03985"/>
<dbReference type="EMBL" id="CP062310">
    <property type="protein sequence ID" value="QOJ79624.1"/>
    <property type="molecule type" value="Genomic_DNA"/>
</dbReference>
<dbReference type="PANTHER" id="PTHR39652:SF1">
    <property type="entry name" value="UPF0201 PROTEIN TK1335"/>
    <property type="match status" value="1"/>
</dbReference>
<dbReference type="SUPFAM" id="SSF55282">
    <property type="entry name" value="RL5-like"/>
    <property type="match status" value="1"/>
</dbReference>
<accession>A0A7L9FKZ8</accession>
<proteinExistence type="inferred from homology"/>